<evidence type="ECO:0000256" key="2">
    <source>
        <dbReference type="ARBA" id="ARBA00009810"/>
    </source>
</evidence>
<dbReference type="Gene3D" id="2.40.170.20">
    <property type="entry name" value="TonB-dependent receptor, beta-barrel domain"/>
    <property type="match status" value="1"/>
</dbReference>
<evidence type="ECO:0000256" key="11">
    <source>
        <dbReference type="RuleBase" id="RU003357"/>
    </source>
</evidence>
<dbReference type="Pfam" id="PF00593">
    <property type="entry name" value="TonB_dep_Rec_b-barrel"/>
    <property type="match status" value="1"/>
</dbReference>
<sequence>MMSPHRGTRLGASISSSVRPDGEVLSNYLRDPHSAAGPEGAARIPWGPLLLVATASALALGLSGPVFGQEATLPEITVEAGQPARVVTRRATPRPAIAPQPVEPVGTDSPDTVETEVISAAELPYYTPASVSTAGRGEIETFGTDRLDNVIRSMPGTFTRESTSNPGVAVNIRGFEGQGRVNMMIDGVRQNFRITGHEAGGFAYVDPLLLAGIDIQRGAVTTTGGGALAGTANFRTLDVQDIIRPGQNSGGLTSLNWGSNGVGWSEMGAAAARAGKISVAGAISKHDEKDYQNGNGVTIPYTGEDLISGLGKVHIDITPEQRLSFGTVLYNNEFVANSYDQKLKSNIYTANYSYAPAANDLIDFRAQLSYSDVEMNYGGYYTGVAPSIADATDRVVQDDGWGFNTSNVSRFNLGEIAVASEFGVEYFRDDVSTQNGGVNPSGMSDLLGAYNQTTFSYGIWDLTAGVRYNEYKLEGDTFLAATNPYGLPAGDYDIDNNYSSWDPKVTLAAQVTPWLQPYVTYSESMRAPTVQETLMTGLHPIPIGGPTLNLTFLPNPFLEPEYQKGWEFGFNIAKESVFQSGDKLLLKADYYTQEVENYITECEGPSDVNVSFPNGFFGPPSIDIIQTAYFCNNFGVSNVDGVEMEGLYDTGTAFGGFSYTYTHTDLPHQGSGLGAESYLPEHYATVTGGIRLMDQRWTIGMRGTFVSSTDLGDGNELAGYELADFFTSYQVREWLNLGLTVENLFDRAYTPALSTIATGLDDTDIDLGRGRTFYLSARAQF</sequence>
<dbReference type="GO" id="GO:0009279">
    <property type="term" value="C:cell outer membrane"/>
    <property type="evidence" value="ECO:0007669"/>
    <property type="project" value="UniProtKB-SubCell"/>
</dbReference>
<dbReference type="STRING" id="1177755.A7A08_00009"/>
<reference evidence="14 15" key="1">
    <citation type="submission" date="2016-07" db="EMBL/GenBank/DDBJ databases">
        <title>Draft genome sequence of Methyloligella halotolerans C2T (VKM B-2706T=CCUG 61687T=DSM 25045T), a halotolerant polyhydroxybutyrate accumulating methylotroph.</title>
        <authorList>
            <person name="Vasilenko O.V."/>
            <person name="Doronina N.V."/>
            <person name="Poroshina M.N."/>
            <person name="Tarlachkov S.V."/>
            <person name="Trotsenko Y.A."/>
        </authorList>
    </citation>
    <scope>NUCLEOTIDE SEQUENCE [LARGE SCALE GENOMIC DNA]</scope>
    <source>
        <strain evidence="14 15">VKM B-2706</strain>
    </source>
</reference>
<dbReference type="PANTHER" id="PTHR30069">
    <property type="entry name" value="TONB-DEPENDENT OUTER MEMBRANE RECEPTOR"/>
    <property type="match status" value="1"/>
</dbReference>
<comment type="subcellular location">
    <subcellularLocation>
        <location evidence="1 10">Cell outer membrane</location>
        <topology evidence="1 10">Multi-pass membrane protein</topology>
    </subcellularLocation>
</comment>
<dbReference type="PATRIC" id="fig|1177755.3.peg.10"/>
<organism evidence="14 15">
    <name type="scientific">Methyloligella halotolerans</name>
    <dbReference type="NCBI Taxonomy" id="1177755"/>
    <lineage>
        <taxon>Bacteria</taxon>
        <taxon>Pseudomonadati</taxon>
        <taxon>Pseudomonadota</taxon>
        <taxon>Alphaproteobacteria</taxon>
        <taxon>Hyphomicrobiales</taxon>
        <taxon>Hyphomicrobiaceae</taxon>
        <taxon>Methyloligella</taxon>
    </lineage>
</organism>
<dbReference type="InterPro" id="IPR011276">
    <property type="entry name" value="TonB_haem/Hb_rcpt"/>
</dbReference>
<dbReference type="Gene3D" id="2.170.130.10">
    <property type="entry name" value="TonB-dependent receptor, plug domain"/>
    <property type="match status" value="1"/>
</dbReference>
<comment type="similarity">
    <text evidence="2 10 11">Belongs to the TonB-dependent receptor family.</text>
</comment>
<evidence type="ECO:0000256" key="5">
    <source>
        <dbReference type="ARBA" id="ARBA00022692"/>
    </source>
</evidence>
<evidence type="ECO:0000256" key="10">
    <source>
        <dbReference type="PROSITE-ProRule" id="PRU01360"/>
    </source>
</evidence>
<accession>A0A1E2S196</accession>
<evidence type="ECO:0000313" key="15">
    <source>
        <dbReference type="Proteomes" id="UP000095087"/>
    </source>
</evidence>
<dbReference type="GO" id="GO:0015232">
    <property type="term" value="F:heme transmembrane transporter activity"/>
    <property type="evidence" value="ECO:0007669"/>
    <property type="project" value="InterPro"/>
</dbReference>
<keyword evidence="7 10" id="KW-0472">Membrane</keyword>
<dbReference type="GO" id="GO:0044718">
    <property type="term" value="P:siderophore transmembrane transport"/>
    <property type="evidence" value="ECO:0007669"/>
    <property type="project" value="TreeGrafter"/>
</dbReference>
<proteinExistence type="inferred from homology"/>
<dbReference type="EMBL" id="MASI01000001">
    <property type="protein sequence ID" value="ODA68192.1"/>
    <property type="molecule type" value="Genomic_DNA"/>
</dbReference>
<keyword evidence="5 10" id="KW-0812">Transmembrane</keyword>
<keyword evidence="15" id="KW-1185">Reference proteome</keyword>
<dbReference type="InterPro" id="IPR039426">
    <property type="entry name" value="TonB-dep_rcpt-like"/>
</dbReference>
<dbReference type="CDD" id="cd01347">
    <property type="entry name" value="ligand_gated_channel"/>
    <property type="match status" value="1"/>
</dbReference>
<dbReference type="InterPro" id="IPR000531">
    <property type="entry name" value="Beta-barrel_TonB"/>
</dbReference>
<evidence type="ECO:0000256" key="6">
    <source>
        <dbReference type="ARBA" id="ARBA00023077"/>
    </source>
</evidence>
<dbReference type="PANTHER" id="PTHR30069:SF41">
    <property type="entry name" value="HEME_HEMOPEXIN UTILIZATION PROTEIN C"/>
    <property type="match status" value="1"/>
</dbReference>
<evidence type="ECO:0000256" key="1">
    <source>
        <dbReference type="ARBA" id="ARBA00004571"/>
    </source>
</evidence>
<dbReference type="InterPro" id="IPR012910">
    <property type="entry name" value="Plug_dom"/>
</dbReference>
<dbReference type="OrthoDB" id="9760333at2"/>
<dbReference type="PROSITE" id="PS52016">
    <property type="entry name" value="TONB_DEPENDENT_REC_3"/>
    <property type="match status" value="1"/>
</dbReference>
<comment type="caution">
    <text evidence="14">The sequence shown here is derived from an EMBL/GenBank/DDBJ whole genome shotgun (WGS) entry which is preliminary data.</text>
</comment>
<gene>
    <name evidence="14" type="ORF">A7A08_00009</name>
</gene>
<dbReference type="NCBIfam" id="TIGR01785">
    <property type="entry name" value="TonB-hemin"/>
    <property type="match status" value="1"/>
</dbReference>
<evidence type="ECO:0000256" key="3">
    <source>
        <dbReference type="ARBA" id="ARBA00022448"/>
    </source>
</evidence>
<keyword evidence="9 10" id="KW-0998">Cell outer membrane</keyword>
<keyword evidence="6 11" id="KW-0798">TonB box</keyword>
<evidence type="ECO:0000313" key="14">
    <source>
        <dbReference type="EMBL" id="ODA68192.1"/>
    </source>
</evidence>
<keyword evidence="4 10" id="KW-1134">Transmembrane beta strand</keyword>
<dbReference type="SUPFAM" id="SSF56935">
    <property type="entry name" value="Porins"/>
    <property type="match status" value="1"/>
</dbReference>
<dbReference type="RefSeq" id="WP_083226319.1">
    <property type="nucleotide sequence ID" value="NZ_MASI01000001.1"/>
</dbReference>
<dbReference type="InterPro" id="IPR037066">
    <property type="entry name" value="Plug_dom_sf"/>
</dbReference>
<keyword evidence="3 10" id="KW-0813">Transport</keyword>
<dbReference type="GO" id="GO:0015344">
    <property type="term" value="F:siderophore uptake transmembrane transporter activity"/>
    <property type="evidence" value="ECO:0007669"/>
    <property type="project" value="TreeGrafter"/>
</dbReference>
<name>A0A1E2S196_9HYPH</name>
<evidence type="ECO:0000256" key="9">
    <source>
        <dbReference type="ARBA" id="ARBA00023237"/>
    </source>
</evidence>
<dbReference type="InterPro" id="IPR036942">
    <property type="entry name" value="Beta-barrel_TonB_sf"/>
</dbReference>
<dbReference type="AlphaFoldDB" id="A0A1E2S196"/>
<evidence type="ECO:0000256" key="7">
    <source>
        <dbReference type="ARBA" id="ARBA00023136"/>
    </source>
</evidence>
<evidence type="ECO:0000259" key="12">
    <source>
        <dbReference type="Pfam" id="PF00593"/>
    </source>
</evidence>
<evidence type="ECO:0000256" key="4">
    <source>
        <dbReference type="ARBA" id="ARBA00022452"/>
    </source>
</evidence>
<dbReference type="Proteomes" id="UP000095087">
    <property type="component" value="Unassembled WGS sequence"/>
</dbReference>
<feature type="domain" description="TonB-dependent receptor plug" evidence="13">
    <location>
        <begin position="127"/>
        <end position="231"/>
    </location>
</feature>
<keyword evidence="8 14" id="KW-0675">Receptor</keyword>
<protein>
    <submittedName>
        <fullName evidence="14">Hemin receptor</fullName>
    </submittedName>
</protein>
<dbReference type="Pfam" id="PF07715">
    <property type="entry name" value="Plug"/>
    <property type="match status" value="1"/>
</dbReference>
<feature type="domain" description="TonB-dependent receptor-like beta-barrel" evidence="12">
    <location>
        <begin position="327"/>
        <end position="744"/>
    </location>
</feature>
<evidence type="ECO:0000259" key="13">
    <source>
        <dbReference type="Pfam" id="PF07715"/>
    </source>
</evidence>
<evidence type="ECO:0000256" key="8">
    <source>
        <dbReference type="ARBA" id="ARBA00023170"/>
    </source>
</evidence>